<evidence type="ECO:0000256" key="4">
    <source>
        <dbReference type="ARBA" id="ARBA00022679"/>
    </source>
</evidence>
<evidence type="ECO:0000313" key="6">
    <source>
        <dbReference type="EMBL" id="MCA2017143.1"/>
    </source>
</evidence>
<name>A0ABS7YP56_9VIBR</name>
<dbReference type="NCBIfam" id="NF006138">
    <property type="entry name" value="PRK08287.1"/>
    <property type="match status" value="1"/>
</dbReference>
<dbReference type="NCBIfam" id="TIGR02469">
    <property type="entry name" value="CbiT"/>
    <property type="match status" value="1"/>
</dbReference>
<dbReference type="PANTHER" id="PTHR43182:SF1">
    <property type="entry name" value="COBALT-PRECORRIN-7 C(5)-METHYLTRANSFERASE"/>
    <property type="match status" value="1"/>
</dbReference>
<dbReference type="InterPro" id="IPR014008">
    <property type="entry name" value="Cbl_synth_MTase_CbiT"/>
</dbReference>
<evidence type="ECO:0000313" key="7">
    <source>
        <dbReference type="Proteomes" id="UP001199044"/>
    </source>
</evidence>
<keyword evidence="3" id="KW-0489">Methyltransferase</keyword>
<dbReference type="Gene3D" id="3.40.50.150">
    <property type="entry name" value="Vaccinia Virus protein VP39"/>
    <property type="match status" value="1"/>
</dbReference>
<dbReference type="Pfam" id="PF03602">
    <property type="entry name" value="Cons_hypoth95"/>
    <property type="match status" value="1"/>
</dbReference>
<dbReference type="InterPro" id="IPR050714">
    <property type="entry name" value="Cobalamin_biosynth_MTase"/>
</dbReference>
<dbReference type="SUPFAM" id="SSF53335">
    <property type="entry name" value="S-adenosyl-L-methionine-dependent methyltransferases"/>
    <property type="match status" value="1"/>
</dbReference>
<dbReference type="EMBL" id="JAIWIU010000092">
    <property type="protein sequence ID" value="MCA2017143.1"/>
    <property type="molecule type" value="Genomic_DNA"/>
</dbReference>
<dbReference type="Proteomes" id="UP001199044">
    <property type="component" value="Unassembled WGS sequence"/>
</dbReference>
<organism evidence="6 7">
    <name type="scientific">Vibrio tritonius</name>
    <dbReference type="NCBI Taxonomy" id="1435069"/>
    <lineage>
        <taxon>Bacteria</taxon>
        <taxon>Pseudomonadati</taxon>
        <taxon>Pseudomonadota</taxon>
        <taxon>Gammaproteobacteria</taxon>
        <taxon>Vibrionales</taxon>
        <taxon>Vibrionaceae</taxon>
        <taxon>Vibrio</taxon>
    </lineage>
</organism>
<comment type="pathway">
    <text evidence="1">Cofactor biosynthesis; adenosylcobalamin biosynthesis.</text>
</comment>
<dbReference type="InterPro" id="IPR029063">
    <property type="entry name" value="SAM-dependent_MTases_sf"/>
</dbReference>
<evidence type="ECO:0000256" key="5">
    <source>
        <dbReference type="ARBA" id="ARBA00022691"/>
    </source>
</evidence>
<keyword evidence="5" id="KW-0949">S-adenosyl-L-methionine</keyword>
<comment type="caution">
    <text evidence="6">The sequence shown here is derived from an EMBL/GenBank/DDBJ whole genome shotgun (WGS) entry which is preliminary data.</text>
</comment>
<evidence type="ECO:0000256" key="3">
    <source>
        <dbReference type="ARBA" id="ARBA00022603"/>
    </source>
</evidence>
<keyword evidence="4" id="KW-0808">Transferase</keyword>
<keyword evidence="2" id="KW-0169">Cobalamin biosynthesis</keyword>
<keyword evidence="7" id="KW-1185">Reference proteome</keyword>
<evidence type="ECO:0000256" key="1">
    <source>
        <dbReference type="ARBA" id="ARBA00004953"/>
    </source>
</evidence>
<protein>
    <submittedName>
        <fullName evidence="6">Decarboxylating cobalt-precorrin-6B (C(15))-methyltransferase</fullName>
    </submittedName>
</protein>
<proteinExistence type="predicted"/>
<accession>A0ABS7YP56</accession>
<reference evidence="7" key="1">
    <citation type="submission" date="2023-07" db="EMBL/GenBank/DDBJ databases">
        <title>Molecular identification of indigenous halophilic bacteria isolated from red sea cost, biodegradation of synthetic dyes and assessment of degraded metabolite toxicity.</title>
        <authorList>
            <person name="Chaieb K."/>
            <person name="Altayb H.N."/>
        </authorList>
    </citation>
    <scope>NUCLEOTIDE SEQUENCE [LARGE SCALE GENOMIC DNA]</scope>
    <source>
        <strain evidence="7">K20</strain>
    </source>
</reference>
<dbReference type="PANTHER" id="PTHR43182">
    <property type="entry name" value="COBALT-PRECORRIN-6B C(15)-METHYLTRANSFERASE (DECARBOXYLATING)"/>
    <property type="match status" value="1"/>
</dbReference>
<dbReference type="CDD" id="cd02440">
    <property type="entry name" value="AdoMet_MTases"/>
    <property type="match status" value="1"/>
</dbReference>
<gene>
    <name evidence="6" type="ORF">LDJ79_13535</name>
</gene>
<sequence>MKDSEFLRGETVPMTKREVRSVVLERLDLHHASRFVDVGAGTGSVAIEAAIRHPNLNIIAIEQKPQAVDLIKDNCQRFGCEQIKVIPAKAPCDFTGHVDAMFIGGSGGNLTDIIDWSLEHLMEKGRLVLSFILQDNLNEALNHLKQCDVDDLDCCQILVSNYATLGKGYYFKPNNPTFVVSCKKGKAHGNV</sequence>
<evidence type="ECO:0000256" key="2">
    <source>
        <dbReference type="ARBA" id="ARBA00022573"/>
    </source>
</evidence>
<dbReference type="RefSeq" id="WP_068717730.1">
    <property type="nucleotide sequence ID" value="NZ_AP014636.1"/>
</dbReference>